<dbReference type="Proteomes" id="UP000887579">
    <property type="component" value="Unplaced"/>
</dbReference>
<proteinExistence type="predicted"/>
<reference evidence="2" key="1">
    <citation type="submission" date="2022-11" db="UniProtKB">
        <authorList>
            <consortium name="WormBaseParasite"/>
        </authorList>
    </citation>
    <scope>IDENTIFICATION</scope>
</reference>
<name>A0AC34FQU7_9BILA</name>
<organism evidence="1 2">
    <name type="scientific">Panagrolaimus sp. ES5</name>
    <dbReference type="NCBI Taxonomy" id="591445"/>
    <lineage>
        <taxon>Eukaryota</taxon>
        <taxon>Metazoa</taxon>
        <taxon>Ecdysozoa</taxon>
        <taxon>Nematoda</taxon>
        <taxon>Chromadorea</taxon>
        <taxon>Rhabditida</taxon>
        <taxon>Tylenchina</taxon>
        <taxon>Panagrolaimomorpha</taxon>
        <taxon>Panagrolaimoidea</taxon>
        <taxon>Panagrolaimidae</taxon>
        <taxon>Panagrolaimus</taxon>
    </lineage>
</organism>
<evidence type="ECO:0000313" key="1">
    <source>
        <dbReference type="Proteomes" id="UP000887579"/>
    </source>
</evidence>
<dbReference type="WBParaSite" id="ES5_v2.g19726.t1">
    <property type="protein sequence ID" value="ES5_v2.g19726.t1"/>
    <property type="gene ID" value="ES5_v2.g19726"/>
</dbReference>
<accession>A0AC34FQU7</accession>
<sequence>MFAIKTIVILIILLISISLIQSAPAYPYTNYGSGYYTNSGVPYAAISGNWGGSSWDNSIVSHAFGTTEDYGSNVGHAIHSITVRTLKKFNPNVTEDNRVPTINMDLASDSAILPYAPDRSGPDSYKLQSEGMKILDEVSLR</sequence>
<protein>
    <submittedName>
        <fullName evidence="2">Uncharacterized protein</fullName>
    </submittedName>
</protein>
<evidence type="ECO:0000313" key="2">
    <source>
        <dbReference type="WBParaSite" id="ES5_v2.g19726.t1"/>
    </source>
</evidence>